<dbReference type="PANTHER" id="PTHR48112:SF22">
    <property type="entry name" value="MITOCHONDRIAL TRANSCRIPTION FACTOR A, ISOFORM B"/>
    <property type="match status" value="1"/>
</dbReference>
<feature type="DNA-binding region" description="HMG box" evidence="2">
    <location>
        <begin position="148"/>
        <end position="212"/>
    </location>
</feature>
<dbReference type="GO" id="GO:0006357">
    <property type="term" value="P:regulation of transcription by RNA polymerase II"/>
    <property type="evidence" value="ECO:0007669"/>
    <property type="project" value="TreeGrafter"/>
</dbReference>
<dbReference type="GO" id="GO:0003677">
    <property type="term" value="F:DNA binding"/>
    <property type="evidence" value="ECO:0007669"/>
    <property type="project" value="UniProtKB-UniRule"/>
</dbReference>
<dbReference type="PANTHER" id="PTHR48112">
    <property type="entry name" value="HIGH MOBILITY GROUP PROTEIN DSP1"/>
    <property type="match status" value="1"/>
</dbReference>
<dbReference type="InterPro" id="IPR050342">
    <property type="entry name" value="HMGB"/>
</dbReference>
<comment type="caution">
    <text evidence="5">The sequence shown here is derived from an EMBL/GenBank/DDBJ whole genome shotgun (WGS) entry which is preliminary data.</text>
</comment>
<dbReference type="SMART" id="SM00398">
    <property type="entry name" value="HMG"/>
    <property type="match status" value="2"/>
</dbReference>
<dbReference type="Proteomes" id="UP000887013">
    <property type="component" value="Unassembled WGS sequence"/>
</dbReference>
<dbReference type="PROSITE" id="PS50118">
    <property type="entry name" value="HMG_BOX_2"/>
    <property type="match status" value="2"/>
</dbReference>
<sequence length="221" mass="25827">MAFLRGIARSAENFFIFKNCQKNGWNIESSFSAKKALDIPLPPKKPLTAYMIFCQDNRKELLKGNPSLTSIEQIKKLAAQWSLLSLDKREPYEIKARESTVLYGEAHKEYYEKLTEEQKKEIAKLKAEKREARRLFKLKKALKESGIPKLPLKAYALFVQSEAKNRDIKQPAEFIKESAEKWKTLSEAEKKKFDDLAEEEKKRYGKEFEKWRRKMIADGSL</sequence>
<feature type="domain" description="HMG box" evidence="4">
    <location>
        <begin position="43"/>
        <end position="111"/>
    </location>
</feature>
<evidence type="ECO:0000313" key="6">
    <source>
        <dbReference type="Proteomes" id="UP000887013"/>
    </source>
</evidence>
<dbReference type="Gene3D" id="1.10.30.10">
    <property type="entry name" value="High mobility group box domain"/>
    <property type="match status" value="2"/>
</dbReference>
<proteinExistence type="predicted"/>
<gene>
    <name evidence="5" type="primary">NCL1_11917</name>
    <name evidence="5" type="ORF">NPIL_264741</name>
</gene>
<dbReference type="InterPro" id="IPR036910">
    <property type="entry name" value="HMG_box_dom_sf"/>
</dbReference>
<keyword evidence="3" id="KW-0175">Coiled coil</keyword>
<feature type="DNA-binding region" description="HMG box" evidence="2">
    <location>
        <begin position="43"/>
        <end position="111"/>
    </location>
</feature>
<evidence type="ECO:0000256" key="3">
    <source>
        <dbReference type="SAM" id="Coils"/>
    </source>
</evidence>
<keyword evidence="2" id="KW-0539">Nucleus</keyword>
<dbReference type="Pfam" id="PF00505">
    <property type="entry name" value="HMG_box"/>
    <property type="match status" value="1"/>
</dbReference>
<dbReference type="GO" id="GO:0005634">
    <property type="term" value="C:nucleus"/>
    <property type="evidence" value="ECO:0007669"/>
    <property type="project" value="UniProtKB-UniRule"/>
</dbReference>
<protein>
    <submittedName>
        <fullName evidence="5">Transcription factor A</fullName>
    </submittedName>
</protein>
<dbReference type="CDD" id="cd00084">
    <property type="entry name" value="HMG-box_SF"/>
    <property type="match status" value="1"/>
</dbReference>
<keyword evidence="6" id="KW-1185">Reference proteome</keyword>
<feature type="domain" description="HMG box" evidence="4">
    <location>
        <begin position="148"/>
        <end position="212"/>
    </location>
</feature>
<evidence type="ECO:0000259" key="4">
    <source>
        <dbReference type="PROSITE" id="PS50118"/>
    </source>
</evidence>
<dbReference type="AlphaFoldDB" id="A0A8X6TQR7"/>
<accession>A0A8X6TQR7</accession>
<dbReference type="OrthoDB" id="5550281at2759"/>
<dbReference type="SUPFAM" id="SSF47095">
    <property type="entry name" value="HMG-box"/>
    <property type="match status" value="2"/>
</dbReference>
<organism evidence="5 6">
    <name type="scientific">Nephila pilipes</name>
    <name type="common">Giant wood spider</name>
    <name type="synonym">Nephila maculata</name>
    <dbReference type="NCBI Taxonomy" id="299642"/>
    <lineage>
        <taxon>Eukaryota</taxon>
        <taxon>Metazoa</taxon>
        <taxon>Ecdysozoa</taxon>
        <taxon>Arthropoda</taxon>
        <taxon>Chelicerata</taxon>
        <taxon>Arachnida</taxon>
        <taxon>Araneae</taxon>
        <taxon>Araneomorphae</taxon>
        <taxon>Entelegynae</taxon>
        <taxon>Araneoidea</taxon>
        <taxon>Nephilidae</taxon>
        <taxon>Nephila</taxon>
    </lineage>
</organism>
<keyword evidence="1 2" id="KW-0238">DNA-binding</keyword>
<evidence type="ECO:0000256" key="1">
    <source>
        <dbReference type="ARBA" id="ARBA00023125"/>
    </source>
</evidence>
<name>A0A8X6TQR7_NEPPI</name>
<dbReference type="EMBL" id="BMAW01014870">
    <property type="protein sequence ID" value="GFT40883.1"/>
    <property type="molecule type" value="Genomic_DNA"/>
</dbReference>
<dbReference type="Pfam" id="PF09011">
    <property type="entry name" value="HMG_box_2"/>
    <property type="match status" value="1"/>
</dbReference>
<feature type="coiled-coil region" evidence="3">
    <location>
        <begin position="108"/>
        <end position="145"/>
    </location>
</feature>
<dbReference type="InterPro" id="IPR009071">
    <property type="entry name" value="HMG_box_dom"/>
</dbReference>
<evidence type="ECO:0000313" key="5">
    <source>
        <dbReference type="EMBL" id="GFT40883.1"/>
    </source>
</evidence>
<reference evidence="5" key="1">
    <citation type="submission" date="2020-08" db="EMBL/GenBank/DDBJ databases">
        <title>Multicomponent nature underlies the extraordinary mechanical properties of spider dragline silk.</title>
        <authorList>
            <person name="Kono N."/>
            <person name="Nakamura H."/>
            <person name="Mori M."/>
            <person name="Yoshida Y."/>
            <person name="Ohtoshi R."/>
            <person name="Malay A.D."/>
            <person name="Moran D.A.P."/>
            <person name="Tomita M."/>
            <person name="Numata K."/>
            <person name="Arakawa K."/>
        </authorList>
    </citation>
    <scope>NUCLEOTIDE SEQUENCE</scope>
</reference>
<evidence type="ECO:0000256" key="2">
    <source>
        <dbReference type="PROSITE-ProRule" id="PRU00267"/>
    </source>
</evidence>